<dbReference type="SUPFAM" id="SSF57667">
    <property type="entry name" value="beta-beta-alpha zinc fingers"/>
    <property type="match status" value="2"/>
</dbReference>
<evidence type="ECO:0000256" key="2">
    <source>
        <dbReference type="ARBA" id="ARBA00022771"/>
    </source>
</evidence>
<dbReference type="PROSITE" id="PS51800">
    <property type="entry name" value="ZF_CHHC_U11_48K"/>
    <property type="match status" value="2"/>
</dbReference>
<name>A0ABQ7TH77_PHRPL</name>
<evidence type="ECO:0000313" key="5">
    <source>
        <dbReference type="EMBL" id="KAH0628989.1"/>
    </source>
</evidence>
<evidence type="ECO:0000256" key="1">
    <source>
        <dbReference type="ARBA" id="ARBA00022723"/>
    </source>
</evidence>
<evidence type="ECO:0000259" key="4">
    <source>
        <dbReference type="PROSITE" id="PS51800"/>
    </source>
</evidence>
<dbReference type="InterPro" id="IPR022776">
    <property type="entry name" value="TRM13/UPF0224_CHHC_Znf_dom"/>
</dbReference>
<dbReference type="Pfam" id="PF05253">
    <property type="entry name" value="zf-U11-48K"/>
    <property type="match status" value="2"/>
</dbReference>
<gene>
    <name evidence="5" type="ORF">JD844_010693</name>
</gene>
<feature type="domain" description="CHHC U11-48K-type" evidence="4">
    <location>
        <begin position="40"/>
        <end position="67"/>
    </location>
</feature>
<feature type="domain" description="CHHC U11-48K-type" evidence="4">
    <location>
        <begin position="6"/>
        <end position="33"/>
    </location>
</feature>
<evidence type="ECO:0000256" key="3">
    <source>
        <dbReference type="ARBA" id="ARBA00022833"/>
    </source>
</evidence>
<keyword evidence="2" id="KW-0863">Zinc-finger</keyword>
<keyword evidence="6" id="KW-1185">Reference proteome</keyword>
<organism evidence="5 6">
    <name type="scientific">Phrynosoma platyrhinos</name>
    <name type="common">Desert horned lizard</name>
    <dbReference type="NCBI Taxonomy" id="52577"/>
    <lineage>
        <taxon>Eukaryota</taxon>
        <taxon>Metazoa</taxon>
        <taxon>Chordata</taxon>
        <taxon>Craniata</taxon>
        <taxon>Vertebrata</taxon>
        <taxon>Euteleostomi</taxon>
        <taxon>Lepidosauria</taxon>
        <taxon>Squamata</taxon>
        <taxon>Bifurcata</taxon>
        <taxon>Unidentata</taxon>
        <taxon>Episquamata</taxon>
        <taxon>Toxicofera</taxon>
        <taxon>Iguania</taxon>
        <taxon>Phrynosomatidae</taxon>
        <taxon>Phrynosomatinae</taxon>
        <taxon>Phrynosoma</taxon>
    </lineage>
</organism>
<dbReference type="InterPro" id="IPR051591">
    <property type="entry name" value="UPF0224_FAM112_RNA_Proc"/>
</dbReference>
<proteinExistence type="predicted"/>
<evidence type="ECO:0000313" key="6">
    <source>
        <dbReference type="Proteomes" id="UP000826234"/>
    </source>
</evidence>
<reference evidence="5 6" key="1">
    <citation type="journal article" date="2022" name="Gigascience">
        <title>A chromosome-level genome assembly and annotation of the desert horned lizard, Phrynosoma platyrhinos, provides insight into chromosomal rearrangements among reptiles.</title>
        <authorList>
            <person name="Koochekian N."/>
            <person name="Ascanio A."/>
            <person name="Farleigh K."/>
            <person name="Card D.C."/>
            <person name="Schield D.R."/>
            <person name="Castoe T.A."/>
            <person name="Jezkova T."/>
        </authorList>
    </citation>
    <scope>NUCLEOTIDE SEQUENCE [LARGE SCALE GENOMIC DNA]</scope>
    <source>
        <strain evidence="5">NK-2021</strain>
    </source>
</reference>
<protein>
    <recommendedName>
        <fullName evidence="4">CHHC U11-48K-type domain-containing protein</fullName>
    </recommendedName>
</protein>
<dbReference type="EMBL" id="JAIPUX010000439">
    <property type="protein sequence ID" value="KAH0628989.1"/>
    <property type="molecule type" value="Genomic_DNA"/>
</dbReference>
<sequence length="85" mass="10199">MDPETLMQCPYDKNHKIRACRFPYHLVKCRQNNQSVAKQLVTCPYNARHRIPKEQFNLHIETCEHKVSIEPYGGKRMIYFNWSNC</sequence>
<keyword evidence="1" id="KW-0479">Metal-binding</keyword>
<accession>A0ABQ7TH77</accession>
<dbReference type="PANTHER" id="PTHR21402:SF5">
    <property type="entry name" value="GAMETOCYTE SPECIFIC FACTOR 1"/>
    <property type="match status" value="1"/>
</dbReference>
<comment type="caution">
    <text evidence="5">The sequence shown here is derived from an EMBL/GenBank/DDBJ whole genome shotgun (WGS) entry which is preliminary data.</text>
</comment>
<dbReference type="PANTHER" id="PTHR21402">
    <property type="entry name" value="GAMETOCYTE SPECIFIC FACTOR 1-RELATED"/>
    <property type="match status" value="1"/>
</dbReference>
<dbReference type="Proteomes" id="UP000826234">
    <property type="component" value="Unassembled WGS sequence"/>
</dbReference>
<dbReference type="InterPro" id="IPR036236">
    <property type="entry name" value="Znf_C2H2_sf"/>
</dbReference>
<keyword evidence="3" id="KW-0862">Zinc</keyword>